<dbReference type="InterPro" id="IPR051616">
    <property type="entry name" value="Cul2-RING_E3_ligase_SR"/>
</dbReference>
<name>A0AAV9MPY8_9SOLN</name>
<dbReference type="InterPro" id="IPR036770">
    <property type="entry name" value="Ankyrin_rpt-contain_sf"/>
</dbReference>
<comment type="caution">
    <text evidence="2">The sequence shown here is derived from an EMBL/GenBank/DDBJ whole genome shotgun (WGS) entry which is preliminary data.</text>
</comment>
<evidence type="ECO:0000313" key="3">
    <source>
        <dbReference type="Proteomes" id="UP001311915"/>
    </source>
</evidence>
<evidence type="ECO:0000256" key="1">
    <source>
        <dbReference type="PROSITE-ProRule" id="PRU00023"/>
    </source>
</evidence>
<reference evidence="2 3" key="1">
    <citation type="submission" date="2023-10" db="EMBL/GenBank/DDBJ databases">
        <title>Genome-Wide Identification Analysis in wild type Solanum Pinnatisectum Reveals Some Genes Defensing Phytophthora Infestans.</title>
        <authorList>
            <person name="Sun C."/>
        </authorList>
    </citation>
    <scope>NUCLEOTIDE SEQUENCE [LARGE SCALE GENOMIC DNA]</scope>
    <source>
        <strain evidence="2">LQN</strain>
        <tissue evidence="2">Leaf</tissue>
    </source>
</reference>
<evidence type="ECO:0000313" key="2">
    <source>
        <dbReference type="EMBL" id="KAK4739054.1"/>
    </source>
</evidence>
<dbReference type="EMBL" id="JAWPEI010000001">
    <property type="protein sequence ID" value="KAK4739054.1"/>
    <property type="molecule type" value="Genomic_DNA"/>
</dbReference>
<dbReference type="PROSITE" id="PS50088">
    <property type="entry name" value="ANK_REPEAT"/>
    <property type="match status" value="1"/>
</dbReference>
<dbReference type="PANTHER" id="PTHR46224">
    <property type="entry name" value="ANKYRIN REPEAT FAMILY PROTEIN"/>
    <property type="match status" value="1"/>
</dbReference>
<sequence length="358" mass="38673">MEAACAGDIKLFKSKFPISRIENTIFLLYYGVSVDDCATELAKGLDRGKGLAATVASVKDGKERGALSFAATEGQYKMCKTHCYCPVPHRKGADPATPSTSGAASHNAAGNGHIELVKLLLSKGVDVDLQSDAGTPLMWAAGLGQEDTVKFDAQTGDDNMCPLGSAVAANSLPCVELHEIVPAMWFQTPISATSNCTEDQYLFILCDLVVSPEAKKKAADAKAKGDEAFERRILLRLEMLIPAYLLGLLNSSCLQKTWTRFGKGLLSGRCSSTSIAGMPPFLSWNQILPTYIPICSDILIFPSPRFEEAANAFYRGIQIDPNDELITALQDTVAERDAEAAKQFHDMELELSCVSYKS</sequence>
<organism evidence="2 3">
    <name type="scientific">Solanum pinnatisectum</name>
    <name type="common">tansyleaf nightshade</name>
    <dbReference type="NCBI Taxonomy" id="50273"/>
    <lineage>
        <taxon>Eukaryota</taxon>
        <taxon>Viridiplantae</taxon>
        <taxon>Streptophyta</taxon>
        <taxon>Embryophyta</taxon>
        <taxon>Tracheophyta</taxon>
        <taxon>Spermatophyta</taxon>
        <taxon>Magnoliopsida</taxon>
        <taxon>eudicotyledons</taxon>
        <taxon>Gunneridae</taxon>
        <taxon>Pentapetalae</taxon>
        <taxon>asterids</taxon>
        <taxon>lamiids</taxon>
        <taxon>Solanales</taxon>
        <taxon>Solanaceae</taxon>
        <taxon>Solanoideae</taxon>
        <taxon>Solaneae</taxon>
        <taxon>Solanum</taxon>
    </lineage>
</organism>
<keyword evidence="1" id="KW-0040">ANK repeat</keyword>
<accession>A0AAV9MPY8</accession>
<protein>
    <submittedName>
        <fullName evidence="2">Uncharacterized protein</fullName>
    </submittedName>
</protein>
<dbReference type="Pfam" id="PF12796">
    <property type="entry name" value="Ank_2"/>
    <property type="match status" value="1"/>
</dbReference>
<dbReference type="Gene3D" id="1.25.40.20">
    <property type="entry name" value="Ankyrin repeat-containing domain"/>
    <property type="match status" value="1"/>
</dbReference>
<feature type="repeat" description="ANK" evidence="1">
    <location>
        <begin position="100"/>
        <end position="132"/>
    </location>
</feature>
<keyword evidence="3" id="KW-1185">Reference proteome</keyword>
<gene>
    <name evidence="2" type="ORF">R3W88_002751</name>
</gene>
<dbReference type="PANTHER" id="PTHR46224:SF40">
    <property type="entry name" value="ANKYRIN REPEAT-CONTAINING PROTEIN"/>
    <property type="match status" value="1"/>
</dbReference>
<dbReference type="SUPFAM" id="SSF48403">
    <property type="entry name" value="Ankyrin repeat"/>
    <property type="match status" value="1"/>
</dbReference>
<dbReference type="InterPro" id="IPR002110">
    <property type="entry name" value="Ankyrin_rpt"/>
</dbReference>
<dbReference type="Proteomes" id="UP001311915">
    <property type="component" value="Unassembled WGS sequence"/>
</dbReference>
<proteinExistence type="predicted"/>
<dbReference type="PROSITE" id="PS50297">
    <property type="entry name" value="ANK_REP_REGION"/>
    <property type="match status" value="1"/>
</dbReference>
<dbReference type="AlphaFoldDB" id="A0AAV9MPY8"/>